<keyword evidence="1" id="KW-1133">Transmembrane helix</keyword>
<dbReference type="Proteomes" id="UP000447355">
    <property type="component" value="Unassembled WGS sequence"/>
</dbReference>
<organism evidence="2 3">
    <name type="scientific">Duganella vulcania</name>
    <dbReference type="NCBI Taxonomy" id="2692166"/>
    <lineage>
        <taxon>Bacteria</taxon>
        <taxon>Pseudomonadati</taxon>
        <taxon>Pseudomonadota</taxon>
        <taxon>Betaproteobacteria</taxon>
        <taxon>Burkholderiales</taxon>
        <taxon>Oxalobacteraceae</taxon>
        <taxon>Telluria group</taxon>
        <taxon>Duganella</taxon>
    </lineage>
</organism>
<accession>A0A845GET4</accession>
<dbReference type="Pfam" id="PF11159">
    <property type="entry name" value="DUF2939"/>
    <property type="match status" value="1"/>
</dbReference>
<keyword evidence="1" id="KW-0812">Transmembrane</keyword>
<gene>
    <name evidence="2" type="ORF">GTP90_02930</name>
</gene>
<dbReference type="InterPro" id="IPR021330">
    <property type="entry name" value="DUF2939"/>
</dbReference>
<evidence type="ECO:0000313" key="3">
    <source>
        <dbReference type="Proteomes" id="UP000447355"/>
    </source>
</evidence>
<sequence length="216" mass="23624">MKIEQDTTAPGRAVTGTGLWAMLVAITMSALVMLGLIIYAPYYSFSQIQHSAEEANRERFEDFVDVDAVRGALVSEIRKGVAAQLNQAHAKQEVLDLVEREFVAPMVNRSVTADFMMHLLTGAAPPEGTRRTAQIGEVMTGRSGAPTIQKGYDGINRFVVRATDPMTNTEIQFVMMRDGLGWRLDEVTIPTFIDQLTKESAFNKSTGAAVTPVAVN</sequence>
<proteinExistence type="predicted"/>
<dbReference type="RefSeq" id="WP_161082068.1">
    <property type="nucleotide sequence ID" value="NZ_WWCX01000001.1"/>
</dbReference>
<name>A0A845GET4_9BURK</name>
<reference evidence="2" key="1">
    <citation type="submission" date="2019-12" db="EMBL/GenBank/DDBJ databases">
        <title>Novel species isolated from a subtropical stream in China.</title>
        <authorList>
            <person name="Lu H."/>
        </authorList>
    </citation>
    <scope>NUCLEOTIDE SEQUENCE [LARGE SCALE GENOMIC DNA]</scope>
    <source>
        <strain evidence="2">FT81W</strain>
    </source>
</reference>
<evidence type="ECO:0000313" key="2">
    <source>
        <dbReference type="EMBL" id="MYM92814.1"/>
    </source>
</evidence>
<dbReference type="EMBL" id="WWCX01000001">
    <property type="protein sequence ID" value="MYM92814.1"/>
    <property type="molecule type" value="Genomic_DNA"/>
</dbReference>
<feature type="transmembrane region" description="Helical" evidence="1">
    <location>
        <begin position="20"/>
        <end position="42"/>
    </location>
</feature>
<evidence type="ECO:0000256" key="1">
    <source>
        <dbReference type="SAM" id="Phobius"/>
    </source>
</evidence>
<comment type="caution">
    <text evidence="2">The sequence shown here is derived from an EMBL/GenBank/DDBJ whole genome shotgun (WGS) entry which is preliminary data.</text>
</comment>
<dbReference type="AlphaFoldDB" id="A0A845GET4"/>
<keyword evidence="1" id="KW-0472">Membrane</keyword>
<protein>
    <submittedName>
        <fullName evidence="2">DUF2939 domain-containing protein</fullName>
    </submittedName>
</protein>